<dbReference type="Proteomes" id="UP001233172">
    <property type="component" value="Unassembled WGS sequence"/>
</dbReference>
<protein>
    <submittedName>
        <fullName evidence="6">Protein downstream neighbor of Son</fullName>
    </submittedName>
</protein>
<comment type="similarity">
    <text evidence="4">Belongs to the DONSON family.</text>
</comment>
<proteinExistence type="inferred from homology"/>
<keyword evidence="2" id="KW-0217">Developmental protein</keyword>
<comment type="caution">
    <text evidence="6">The sequence shown here is derived from an EMBL/GenBank/DDBJ whole genome shotgun (WGS) entry which is preliminary data.</text>
</comment>
<accession>A0AAD8BL93</accession>
<dbReference type="GO" id="GO:0005634">
    <property type="term" value="C:nucleus"/>
    <property type="evidence" value="ECO:0007669"/>
    <property type="project" value="UniProtKB-SubCell"/>
</dbReference>
<dbReference type="InterPro" id="IPR024861">
    <property type="entry name" value="Donson"/>
</dbReference>
<evidence type="ECO:0000313" key="6">
    <source>
        <dbReference type="EMBL" id="KAK0056697.1"/>
    </source>
</evidence>
<gene>
    <name evidence="6" type="ORF">Bpfe_013915</name>
</gene>
<evidence type="ECO:0000256" key="3">
    <source>
        <dbReference type="ARBA" id="ARBA00023242"/>
    </source>
</evidence>
<dbReference type="GO" id="GO:0033260">
    <property type="term" value="P:nuclear DNA replication"/>
    <property type="evidence" value="ECO:0007669"/>
    <property type="project" value="TreeGrafter"/>
</dbReference>
<dbReference type="PANTHER" id="PTHR12972">
    <property type="entry name" value="DOWNSTREAM NEIGHBOR OF SON"/>
    <property type="match status" value="1"/>
</dbReference>
<name>A0AAD8BL93_BIOPF</name>
<dbReference type="PANTHER" id="PTHR12972:SF0">
    <property type="entry name" value="PROTEIN DOWNSTREAM NEIGHBOR OF SON"/>
    <property type="match status" value="1"/>
</dbReference>
<organism evidence="6 7">
    <name type="scientific">Biomphalaria pfeifferi</name>
    <name type="common">Bloodfluke planorb</name>
    <name type="synonym">Freshwater snail</name>
    <dbReference type="NCBI Taxonomy" id="112525"/>
    <lineage>
        <taxon>Eukaryota</taxon>
        <taxon>Metazoa</taxon>
        <taxon>Spiralia</taxon>
        <taxon>Lophotrochozoa</taxon>
        <taxon>Mollusca</taxon>
        <taxon>Gastropoda</taxon>
        <taxon>Heterobranchia</taxon>
        <taxon>Euthyneura</taxon>
        <taxon>Panpulmonata</taxon>
        <taxon>Hygrophila</taxon>
        <taxon>Lymnaeoidea</taxon>
        <taxon>Planorbidae</taxon>
        <taxon>Biomphalaria</taxon>
    </lineage>
</organism>
<dbReference type="AlphaFoldDB" id="A0AAD8BL93"/>
<keyword evidence="3" id="KW-0539">Nucleus</keyword>
<reference evidence="6" key="1">
    <citation type="journal article" date="2023" name="PLoS Negl. Trop. Dis.">
        <title>A genome sequence for Biomphalaria pfeifferi, the major vector snail for the human-infecting parasite Schistosoma mansoni.</title>
        <authorList>
            <person name="Bu L."/>
            <person name="Lu L."/>
            <person name="Laidemitt M.R."/>
            <person name="Zhang S.M."/>
            <person name="Mutuku M."/>
            <person name="Mkoji G."/>
            <person name="Steinauer M."/>
            <person name="Loker E.S."/>
        </authorList>
    </citation>
    <scope>NUCLEOTIDE SEQUENCE</scope>
    <source>
        <strain evidence="6">KasaAsao</strain>
    </source>
</reference>
<evidence type="ECO:0000256" key="1">
    <source>
        <dbReference type="ARBA" id="ARBA00004123"/>
    </source>
</evidence>
<sequence>MASSNINNKNWTNPNDVMKIHRIKLKRHSSVALSRSNSASEIRVLRRNSLSDISIKNVNSPDRLCSSKSDCTLTQNCQKRKNPFSCGASSSKRRPFLDSESAMTILNSEVKDSNDTSLTSVKIDLDLVNEVESNKLLHVLHHESEILEKTFQVGQQCVPPAEIPAAVQAMETKSSDTAEQQHTTTYVDIIKPQDKCVEAISCPPVDWSLKTKLRIEVQCITNKFDKVPGMEARNVESFIHHRLTESPDWKELDIYQKLKRCCMHFSYPQIPWISTFPRISSDYKTRSPSILSASEDVIRTLHKDWVNAFTSVYQQLRSGICPYFYTCTHQFNVLFRCLRTPDGASISALLSPSTRGLREMLRKEGVEFRMPNLREQKSNTSREENETMSQDKLDFSLNNPSDTLDIKSDVQDKENVSCQEKNIDSDDDINDDEGASRWLEGMGLDKKDFPSLEPVKVKIQREGYREIDNRPQSMVYVEGADVHTFFNFLLNYSSSIAHSGPQHGIPPTILSPVVFVGATLVQNSLKHSLVRSDTSGSHDTLSHVFEVAGPVLPHHSLNIASMLRESSDITKAVLSYSTHMPSVALNTQAVNQEEKDKLTVGIRKLFVDYSMANPGLLGNVKERLGQPPVLGNCEAVKEMTILPEGFLWTG</sequence>
<feature type="region of interest" description="Disordered" evidence="5">
    <location>
        <begin position="374"/>
        <end position="395"/>
    </location>
</feature>
<feature type="compositionally biased region" description="Basic and acidic residues" evidence="5">
    <location>
        <begin position="374"/>
        <end position="394"/>
    </location>
</feature>
<dbReference type="EMBL" id="JASAOG010000060">
    <property type="protein sequence ID" value="KAK0056697.1"/>
    <property type="molecule type" value="Genomic_DNA"/>
</dbReference>
<evidence type="ECO:0000256" key="2">
    <source>
        <dbReference type="ARBA" id="ARBA00022473"/>
    </source>
</evidence>
<reference evidence="6" key="2">
    <citation type="submission" date="2023-04" db="EMBL/GenBank/DDBJ databases">
        <authorList>
            <person name="Bu L."/>
            <person name="Lu L."/>
            <person name="Laidemitt M.R."/>
            <person name="Zhang S.M."/>
            <person name="Mutuku M."/>
            <person name="Mkoji G."/>
            <person name="Steinauer M."/>
            <person name="Loker E.S."/>
        </authorList>
    </citation>
    <scope>NUCLEOTIDE SEQUENCE</scope>
    <source>
        <strain evidence="6">KasaAsao</strain>
        <tissue evidence="6">Whole Snail</tissue>
    </source>
</reference>
<evidence type="ECO:0000313" key="7">
    <source>
        <dbReference type="Proteomes" id="UP001233172"/>
    </source>
</evidence>
<keyword evidence="7" id="KW-1185">Reference proteome</keyword>
<evidence type="ECO:0000256" key="4">
    <source>
        <dbReference type="ARBA" id="ARBA00025806"/>
    </source>
</evidence>
<comment type="subcellular location">
    <subcellularLocation>
        <location evidence="1">Nucleus</location>
    </subcellularLocation>
</comment>
<evidence type="ECO:0000256" key="5">
    <source>
        <dbReference type="SAM" id="MobiDB-lite"/>
    </source>
</evidence>
<feature type="region of interest" description="Disordered" evidence="5">
    <location>
        <begin position="407"/>
        <end position="431"/>
    </location>
</feature>
<dbReference type="PRINTS" id="PR02064">
    <property type="entry name" value="DONSON"/>
</dbReference>